<sequence length="218" mass="24020">MSDDYKNFRENGKKIIAVCRNYNGLTAAQGIQNPEKPILFIKPTTAYISEGQKIKVPLGSKLLYHEVELGIVIRKRCSNISPPEADEYIGGFLLALDMTAKDFHIEAKEKSRPWSLCKGFDTSCPVSSFIDKDTIPNYSDIRLWLKVDGVMMQDSSTSDMIFSVPEVISYITKYFTLEAGDVILTGTPAGSGPVRGGQIIECGLGDVMSMTFSVIDAN</sequence>
<comment type="catalytic activity">
    <reaction evidence="4">
        <text>oxaloacetate = enol-oxaloacetate</text>
        <dbReference type="Rhea" id="RHEA:16021"/>
        <dbReference type="ChEBI" id="CHEBI:16452"/>
        <dbReference type="ChEBI" id="CHEBI:17479"/>
        <dbReference type="EC" id="5.3.2.2"/>
    </reaction>
    <physiologicalReaction direction="right-to-left" evidence="4">
        <dbReference type="Rhea" id="RHEA:16023"/>
    </physiologicalReaction>
</comment>
<feature type="domain" description="Fumarylacetoacetase-like C-terminal" evidence="6">
    <location>
        <begin position="14"/>
        <end position="214"/>
    </location>
</feature>
<accession>A0A8B8DVG0</accession>
<evidence type="ECO:0000256" key="5">
    <source>
        <dbReference type="ARBA" id="ARBA00044973"/>
    </source>
</evidence>
<evidence type="ECO:0000256" key="4">
    <source>
        <dbReference type="ARBA" id="ARBA00044911"/>
    </source>
</evidence>
<evidence type="ECO:0000259" key="6">
    <source>
        <dbReference type="Pfam" id="PF01557"/>
    </source>
</evidence>
<keyword evidence="2" id="KW-0479">Metal-binding</keyword>
<dbReference type="PANTHER" id="PTHR11820">
    <property type="entry name" value="ACYLPYRUVASE"/>
    <property type="match status" value="1"/>
</dbReference>
<dbReference type="GO" id="GO:0050163">
    <property type="term" value="F:oxaloacetate tautomerase activity"/>
    <property type="evidence" value="ECO:0007669"/>
    <property type="project" value="UniProtKB-EC"/>
</dbReference>
<evidence type="ECO:0000256" key="1">
    <source>
        <dbReference type="ARBA" id="ARBA00010211"/>
    </source>
</evidence>
<dbReference type="SUPFAM" id="SSF56529">
    <property type="entry name" value="FAH"/>
    <property type="match status" value="1"/>
</dbReference>
<dbReference type="KEGG" id="cvn:111129423"/>
<organism evidence="7 8">
    <name type="scientific">Crassostrea virginica</name>
    <name type="common">Eastern oyster</name>
    <dbReference type="NCBI Taxonomy" id="6565"/>
    <lineage>
        <taxon>Eukaryota</taxon>
        <taxon>Metazoa</taxon>
        <taxon>Spiralia</taxon>
        <taxon>Lophotrochozoa</taxon>
        <taxon>Mollusca</taxon>
        <taxon>Bivalvia</taxon>
        <taxon>Autobranchia</taxon>
        <taxon>Pteriomorphia</taxon>
        <taxon>Ostreida</taxon>
        <taxon>Ostreoidea</taxon>
        <taxon>Ostreidae</taxon>
        <taxon>Crassostrea</taxon>
    </lineage>
</organism>
<dbReference type="RefSeq" id="XP_022331504.1">
    <property type="nucleotide sequence ID" value="XM_022475796.1"/>
</dbReference>
<dbReference type="GO" id="GO:0046872">
    <property type="term" value="F:metal ion binding"/>
    <property type="evidence" value="ECO:0007669"/>
    <property type="project" value="UniProtKB-KW"/>
</dbReference>
<dbReference type="PANTHER" id="PTHR11820:SF7">
    <property type="entry name" value="ACYLPYRUVASE FAHD1, MITOCHONDRIAL"/>
    <property type="match status" value="1"/>
</dbReference>
<dbReference type="Proteomes" id="UP000694844">
    <property type="component" value="Chromosome 4"/>
</dbReference>
<dbReference type="GO" id="GO:0018773">
    <property type="term" value="F:acetylpyruvate hydrolase activity"/>
    <property type="evidence" value="ECO:0007669"/>
    <property type="project" value="TreeGrafter"/>
</dbReference>
<dbReference type="InterPro" id="IPR036663">
    <property type="entry name" value="Fumarylacetoacetase_C_sf"/>
</dbReference>
<dbReference type="Pfam" id="PF01557">
    <property type="entry name" value="FAA_hydrolase"/>
    <property type="match status" value="1"/>
</dbReference>
<evidence type="ECO:0000313" key="7">
    <source>
        <dbReference type="Proteomes" id="UP000694844"/>
    </source>
</evidence>
<comment type="similarity">
    <text evidence="1">Belongs to the FAH family.</text>
</comment>
<evidence type="ECO:0000256" key="3">
    <source>
        <dbReference type="ARBA" id="ARBA00042340"/>
    </source>
</evidence>
<proteinExistence type="inferred from homology"/>
<name>A0A8B8DVG0_CRAVI</name>
<dbReference type="AlphaFoldDB" id="A0A8B8DVG0"/>
<evidence type="ECO:0000256" key="2">
    <source>
        <dbReference type="ARBA" id="ARBA00022723"/>
    </source>
</evidence>
<dbReference type="Gene3D" id="3.90.850.10">
    <property type="entry name" value="Fumarylacetoacetase-like, C-terminal domain"/>
    <property type="match status" value="1"/>
</dbReference>
<keyword evidence="7" id="KW-1185">Reference proteome</keyword>
<gene>
    <name evidence="8" type="primary">LOC111129423</name>
</gene>
<dbReference type="OrthoDB" id="411064at2759"/>
<evidence type="ECO:0000313" key="8">
    <source>
        <dbReference type="RefSeq" id="XP_022331504.1"/>
    </source>
</evidence>
<dbReference type="InterPro" id="IPR011234">
    <property type="entry name" value="Fumarylacetoacetase-like_C"/>
</dbReference>
<dbReference type="GeneID" id="111129423"/>
<protein>
    <recommendedName>
        <fullName evidence="5">oxaloacetate tautomerase</fullName>
        <ecNumber evidence="5">5.3.2.2</ecNumber>
    </recommendedName>
    <alternativeName>
        <fullName evidence="3">Fumarylacetoacetate hydrolase domain-containing protein 1</fullName>
    </alternativeName>
</protein>
<dbReference type="EC" id="5.3.2.2" evidence="5"/>
<reference evidence="8" key="1">
    <citation type="submission" date="2025-08" db="UniProtKB">
        <authorList>
            <consortium name="RefSeq"/>
        </authorList>
    </citation>
    <scope>IDENTIFICATION</scope>
    <source>
        <tissue evidence="8">Whole sample</tissue>
    </source>
</reference>
<dbReference type="GO" id="GO:0005739">
    <property type="term" value="C:mitochondrion"/>
    <property type="evidence" value="ECO:0007669"/>
    <property type="project" value="TreeGrafter"/>
</dbReference>